<keyword evidence="1" id="KW-0812">Transmembrane</keyword>
<protein>
    <recommendedName>
        <fullName evidence="4">KTSC domain-containing protein</fullName>
    </recommendedName>
</protein>
<name>A0ABW5B0I7_9FLAO</name>
<proteinExistence type="predicted"/>
<keyword evidence="3" id="KW-1185">Reference proteome</keyword>
<comment type="caution">
    <text evidence="2">The sequence shown here is derived from an EMBL/GenBank/DDBJ whole genome shotgun (WGS) entry which is preliminary data.</text>
</comment>
<gene>
    <name evidence="2" type="ORF">ACFSJT_18575</name>
</gene>
<dbReference type="Proteomes" id="UP001597344">
    <property type="component" value="Unassembled WGS sequence"/>
</dbReference>
<dbReference type="EMBL" id="JBHUHY010000032">
    <property type="protein sequence ID" value="MFD2188813.1"/>
    <property type="molecule type" value="Genomic_DNA"/>
</dbReference>
<dbReference type="RefSeq" id="WP_378321839.1">
    <property type="nucleotide sequence ID" value="NZ_JBHUHY010000032.1"/>
</dbReference>
<evidence type="ECO:0000256" key="1">
    <source>
        <dbReference type="SAM" id="Phobius"/>
    </source>
</evidence>
<keyword evidence="1" id="KW-0472">Membrane</keyword>
<feature type="transmembrane region" description="Helical" evidence="1">
    <location>
        <begin position="109"/>
        <end position="127"/>
    </location>
</feature>
<sequence length="234" mass="27390">MIDQIVKLVFEKAKKETPNTSKTGLATHISKKIEEDHPDRIISYKTLTRYYDKYLRNKDGVIDEPQPEIIEYLCQYLGYEGYEDFREKYNRVQPESGGESKGPTLPIKTIILTIALIIVIGLIYFGIDWQQGNIEKSEKNCMTWTGDHYELAICPKNHDPKIIPIDRKLLKEFRKIEVDTNYVFFDDEGNALVWYYKSGSEIDYFNMSGIHPTNQKKLKRVSQTIIRKYVFGEE</sequence>
<evidence type="ECO:0008006" key="4">
    <source>
        <dbReference type="Google" id="ProtNLM"/>
    </source>
</evidence>
<accession>A0ABW5B0I7</accession>
<keyword evidence="1" id="KW-1133">Transmembrane helix</keyword>
<evidence type="ECO:0000313" key="3">
    <source>
        <dbReference type="Proteomes" id="UP001597344"/>
    </source>
</evidence>
<organism evidence="2 3">
    <name type="scientific">Aquimarina celericrescens</name>
    <dbReference type="NCBI Taxonomy" id="1964542"/>
    <lineage>
        <taxon>Bacteria</taxon>
        <taxon>Pseudomonadati</taxon>
        <taxon>Bacteroidota</taxon>
        <taxon>Flavobacteriia</taxon>
        <taxon>Flavobacteriales</taxon>
        <taxon>Flavobacteriaceae</taxon>
        <taxon>Aquimarina</taxon>
    </lineage>
</organism>
<reference evidence="3" key="1">
    <citation type="journal article" date="2019" name="Int. J. Syst. Evol. Microbiol.">
        <title>The Global Catalogue of Microorganisms (GCM) 10K type strain sequencing project: providing services to taxonomists for standard genome sequencing and annotation.</title>
        <authorList>
            <consortium name="The Broad Institute Genomics Platform"/>
            <consortium name="The Broad Institute Genome Sequencing Center for Infectious Disease"/>
            <person name="Wu L."/>
            <person name="Ma J."/>
        </authorList>
    </citation>
    <scope>NUCLEOTIDE SEQUENCE [LARGE SCALE GENOMIC DNA]</scope>
    <source>
        <strain evidence="3">DT92</strain>
    </source>
</reference>
<evidence type="ECO:0000313" key="2">
    <source>
        <dbReference type="EMBL" id="MFD2188813.1"/>
    </source>
</evidence>